<reference evidence="1 2" key="1">
    <citation type="submission" date="2018-03" db="EMBL/GenBank/DDBJ databases">
        <title>Aeromonas veronii whole genome sequencing and analysis.</title>
        <authorList>
            <person name="Xie H."/>
            <person name="Liu T."/>
            <person name="Wang K."/>
        </authorList>
    </citation>
    <scope>NUCLEOTIDE SEQUENCE [LARGE SCALE GENOMIC DNA]</scope>
    <source>
        <strain evidence="1 2">XH.VA.1</strain>
    </source>
</reference>
<gene>
    <name evidence="1" type="ORF">DAA48_21575</name>
</gene>
<comment type="caution">
    <text evidence="1">The sequence shown here is derived from an EMBL/GenBank/DDBJ whole genome shotgun (WGS) entry which is preliminary data.</text>
</comment>
<organism evidence="1 2">
    <name type="scientific">Aeromonas veronii</name>
    <dbReference type="NCBI Taxonomy" id="654"/>
    <lineage>
        <taxon>Bacteria</taxon>
        <taxon>Pseudomonadati</taxon>
        <taxon>Pseudomonadota</taxon>
        <taxon>Gammaproteobacteria</taxon>
        <taxon>Aeromonadales</taxon>
        <taxon>Aeromonadaceae</taxon>
        <taxon>Aeromonas</taxon>
    </lineage>
</organism>
<dbReference type="EMBL" id="PZKL01000045">
    <property type="protein sequence ID" value="PTH79030.1"/>
    <property type="molecule type" value="Genomic_DNA"/>
</dbReference>
<evidence type="ECO:0000313" key="1">
    <source>
        <dbReference type="EMBL" id="PTH79030.1"/>
    </source>
</evidence>
<evidence type="ECO:0000313" key="2">
    <source>
        <dbReference type="Proteomes" id="UP000241986"/>
    </source>
</evidence>
<sequence>MPKVQKRVKLKPTGFVAKCQCGVYIGAVDIRRTRNEDVSKLLGKWLFTDGCTVEPRFDGTWMETISPCRCESIEIQS</sequence>
<dbReference type="RefSeq" id="WP_107684655.1">
    <property type="nucleotide sequence ID" value="NZ_PZKL01000045.1"/>
</dbReference>
<proteinExistence type="predicted"/>
<protein>
    <submittedName>
        <fullName evidence="1">Uncharacterized protein</fullName>
    </submittedName>
</protein>
<accession>A0A2T4MWR6</accession>
<dbReference type="AlphaFoldDB" id="A0A2T4MWR6"/>
<name>A0A2T4MWR6_AERVE</name>
<dbReference type="Proteomes" id="UP000241986">
    <property type="component" value="Unassembled WGS sequence"/>
</dbReference>